<evidence type="ECO:0000259" key="3">
    <source>
        <dbReference type="Pfam" id="PF01557"/>
    </source>
</evidence>
<dbReference type="InterPro" id="IPR036663">
    <property type="entry name" value="Fumarylacetoacetase_C_sf"/>
</dbReference>
<dbReference type="OrthoDB" id="9805307at2"/>
<reference evidence="4 5" key="1">
    <citation type="journal article" date="2003" name="Int. J. Syst. Evol. Microbiol.">
        <title>Virgibacillus carmonensis sp. nov., Virgibacillus necropolis sp. nov. and Virgibacillus picturae sp. nov., three novel species isolated from deteriorated mural paintings, transfer of the species of the genus salibacillus to Virgibacillus, as Virgibacillus marismortui comb. nov. and Virgibacillus salexigens comb. nov., and emended description of the genus Virgibacillus.</title>
        <authorList>
            <person name="Heyrman J."/>
            <person name="Logan N.A."/>
            <person name="Busse H.J."/>
            <person name="Balcaen A."/>
            <person name="Lebbe L."/>
            <person name="Rodriguez-Diaz M."/>
            <person name="Swings J."/>
            <person name="De Vos P."/>
        </authorList>
    </citation>
    <scope>NUCLEOTIDE SEQUENCE [LARGE SCALE GENOMIC DNA]</scope>
    <source>
        <strain evidence="4 5">LMG 19488</strain>
    </source>
</reference>
<keyword evidence="4" id="KW-0378">Hydrolase</keyword>
<evidence type="ECO:0000256" key="2">
    <source>
        <dbReference type="ARBA" id="ARBA00022723"/>
    </source>
</evidence>
<organism evidence="4 5">
    <name type="scientific">Virgibacillus necropolis</name>
    <dbReference type="NCBI Taxonomy" id="163877"/>
    <lineage>
        <taxon>Bacteria</taxon>
        <taxon>Bacillati</taxon>
        <taxon>Bacillota</taxon>
        <taxon>Bacilli</taxon>
        <taxon>Bacillales</taxon>
        <taxon>Bacillaceae</taxon>
        <taxon>Virgibacillus</taxon>
    </lineage>
</organism>
<dbReference type="EMBL" id="CP022437">
    <property type="protein sequence ID" value="ASN04194.1"/>
    <property type="molecule type" value="Genomic_DNA"/>
</dbReference>
<dbReference type="KEGG" id="vne:CFK40_03810"/>
<name>A0A221M964_9BACI</name>
<dbReference type="GO" id="GO:0019752">
    <property type="term" value="P:carboxylic acid metabolic process"/>
    <property type="evidence" value="ECO:0007669"/>
    <property type="project" value="UniProtKB-ARBA"/>
</dbReference>
<dbReference type="InterPro" id="IPR011234">
    <property type="entry name" value="Fumarylacetoacetase-like_C"/>
</dbReference>
<dbReference type="GO" id="GO:0046872">
    <property type="term" value="F:metal ion binding"/>
    <property type="evidence" value="ECO:0007669"/>
    <property type="project" value="UniProtKB-KW"/>
</dbReference>
<dbReference type="AlphaFoldDB" id="A0A221M964"/>
<evidence type="ECO:0000313" key="5">
    <source>
        <dbReference type="Proteomes" id="UP000204391"/>
    </source>
</evidence>
<keyword evidence="5" id="KW-1185">Reference proteome</keyword>
<accession>A0A221M964</accession>
<sequence>MKLVTFTKNDQDFVGTVIDNKVINLNHLLADPSLTMMDLVEHGLGYIKKIEDKLADNDQEFAMNLDEVVLKAPLPNPGKVVCVGLNYMDHCREQNVEPPKAPLIFSKWSSCVIGNGENVILPSESTQVDYEAELGVVIGKEGKNIAEDNVFDHIFGYVIVNDISARDVQFADGQWARGKSYDTFAPCGPYLVTADEISDPQNLSIRCTVNGNVLQDSNTAEMIFTIKEVIAYLSKGFTFESGDLLSTGTPHGVGVFRDPQVFLNDGDEVIVEIEGLGILRNKCARETEGSDVK</sequence>
<proteinExistence type="inferred from homology"/>
<comment type="similarity">
    <text evidence="1">Belongs to the FAH family.</text>
</comment>
<evidence type="ECO:0000256" key="1">
    <source>
        <dbReference type="ARBA" id="ARBA00010211"/>
    </source>
</evidence>
<gene>
    <name evidence="4" type="ORF">CFK40_03810</name>
</gene>
<dbReference type="SUPFAM" id="SSF56529">
    <property type="entry name" value="FAH"/>
    <property type="match status" value="1"/>
</dbReference>
<dbReference type="PANTHER" id="PTHR42796">
    <property type="entry name" value="FUMARYLACETOACETATE HYDROLASE DOMAIN-CONTAINING PROTEIN 2A-RELATED"/>
    <property type="match status" value="1"/>
</dbReference>
<dbReference type="GO" id="GO:0016853">
    <property type="term" value="F:isomerase activity"/>
    <property type="evidence" value="ECO:0007669"/>
    <property type="project" value="UniProtKB-ARBA"/>
</dbReference>
<dbReference type="RefSeq" id="WP_089530764.1">
    <property type="nucleotide sequence ID" value="NZ_CP022437.1"/>
</dbReference>
<evidence type="ECO:0000313" key="4">
    <source>
        <dbReference type="EMBL" id="ASN04194.1"/>
    </source>
</evidence>
<dbReference type="Pfam" id="PF01557">
    <property type="entry name" value="FAA_hydrolase"/>
    <property type="match status" value="1"/>
</dbReference>
<dbReference type="Gene3D" id="3.90.850.10">
    <property type="entry name" value="Fumarylacetoacetase-like, C-terminal domain"/>
    <property type="match status" value="1"/>
</dbReference>
<protein>
    <submittedName>
        <fullName evidence="4">Fumarylacetoacetate hydrolase</fullName>
    </submittedName>
</protein>
<dbReference type="PANTHER" id="PTHR42796:SF4">
    <property type="entry name" value="FUMARYLACETOACETATE HYDROLASE DOMAIN-CONTAINING PROTEIN 2A"/>
    <property type="match status" value="1"/>
</dbReference>
<dbReference type="FunFam" id="3.90.850.10:FF:000002">
    <property type="entry name" value="2-hydroxyhepta-2,4-diene-1,7-dioate isomerase"/>
    <property type="match status" value="1"/>
</dbReference>
<keyword evidence="2" id="KW-0479">Metal-binding</keyword>
<dbReference type="GO" id="GO:0016787">
    <property type="term" value="F:hydrolase activity"/>
    <property type="evidence" value="ECO:0007669"/>
    <property type="project" value="UniProtKB-KW"/>
</dbReference>
<dbReference type="Proteomes" id="UP000204391">
    <property type="component" value="Chromosome"/>
</dbReference>
<dbReference type="InterPro" id="IPR051121">
    <property type="entry name" value="FAH"/>
</dbReference>
<feature type="domain" description="Fumarylacetoacetase-like C-terminal" evidence="3">
    <location>
        <begin position="79"/>
        <end position="282"/>
    </location>
</feature>